<sequence>MSSDSNPTLSRQCYHKRRKTDKTRLANFLSDHELLVDSTHPEAYLNILKQKRDEINEKWLDNYYTDPTTKVFAGGNEKTPEHHWRCEMAKLNQMIVESERTLAETEDVPELIPDQAESSSTLNNTDSLALPGSSVASDSSAATVSESGPTLEQQQQQIEELMSPSATSLLVMDLGEASSEINSRIMAGDTCFTIGSHSLLLIKMLANLVNQSNNQTKHSNRLPENTQGQVSTFLCNLFDKLQTSECITDLSLDNIKVAKGFIEKCIKTSPNSRKRHFSNRKSSNSHSRNPNKRPCLDNFKTPKRQDGGSVWQTIDNLEGKLASEKRYSTKLEGKVPSFGGSK</sequence>
<protein>
    <submittedName>
        <fullName evidence="2">Uncharacterized protein</fullName>
    </submittedName>
</protein>
<gene>
    <name evidence="2" type="ORF">FRACYDRAFT_247370</name>
</gene>
<feature type="region of interest" description="Disordered" evidence="1">
    <location>
        <begin position="113"/>
        <end position="158"/>
    </location>
</feature>
<dbReference type="Proteomes" id="UP000095751">
    <property type="component" value="Unassembled WGS sequence"/>
</dbReference>
<dbReference type="KEGG" id="fcy:FRACYDRAFT_247370"/>
<feature type="region of interest" description="Disordered" evidence="1">
    <location>
        <begin position="272"/>
        <end position="311"/>
    </location>
</feature>
<organism evidence="2 3">
    <name type="scientific">Fragilariopsis cylindrus CCMP1102</name>
    <dbReference type="NCBI Taxonomy" id="635003"/>
    <lineage>
        <taxon>Eukaryota</taxon>
        <taxon>Sar</taxon>
        <taxon>Stramenopiles</taxon>
        <taxon>Ochrophyta</taxon>
        <taxon>Bacillariophyta</taxon>
        <taxon>Bacillariophyceae</taxon>
        <taxon>Bacillariophycidae</taxon>
        <taxon>Bacillariales</taxon>
        <taxon>Bacillariaceae</taxon>
        <taxon>Fragilariopsis</taxon>
    </lineage>
</organism>
<reference evidence="2 3" key="1">
    <citation type="submission" date="2016-09" db="EMBL/GenBank/DDBJ databases">
        <title>Extensive genetic diversity and differential bi-allelic expression allows diatom success in the polar Southern Ocean.</title>
        <authorList>
            <consortium name="DOE Joint Genome Institute"/>
            <person name="Mock T."/>
            <person name="Otillar R.P."/>
            <person name="Strauss J."/>
            <person name="Dupont C."/>
            <person name="Frickenhaus S."/>
            <person name="Maumus F."/>
            <person name="Mcmullan M."/>
            <person name="Sanges R."/>
            <person name="Schmutz J."/>
            <person name="Toseland A."/>
            <person name="Valas R."/>
            <person name="Veluchamy A."/>
            <person name="Ward B.J."/>
            <person name="Allen A."/>
            <person name="Barry K."/>
            <person name="Falciatore A."/>
            <person name="Ferrante M."/>
            <person name="Fortunato A.E."/>
            <person name="Gloeckner G."/>
            <person name="Gruber A."/>
            <person name="Hipkin R."/>
            <person name="Janech M."/>
            <person name="Kroth P."/>
            <person name="Leese F."/>
            <person name="Lindquist E."/>
            <person name="Lyon B.R."/>
            <person name="Martin J."/>
            <person name="Mayer C."/>
            <person name="Parker M."/>
            <person name="Quesneville H."/>
            <person name="Raymond J."/>
            <person name="Uhlig C."/>
            <person name="Valentin K.U."/>
            <person name="Worden A.Z."/>
            <person name="Armbrust E.V."/>
            <person name="Bowler C."/>
            <person name="Green B."/>
            <person name="Moulton V."/>
            <person name="Van Oosterhout C."/>
            <person name="Grigoriev I."/>
        </authorList>
    </citation>
    <scope>NUCLEOTIDE SEQUENCE [LARGE SCALE GENOMIC DNA]</scope>
    <source>
        <strain evidence="2 3">CCMP1102</strain>
    </source>
</reference>
<dbReference type="EMBL" id="KV784372">
    <property type="protein sequence ID" value="OEU10342.1"/>
    <property type="molecule type" value="Genomic_DNA"/>
</dbReference>
<feature type="compositionally biased region" description="Low complexity" evidence="1">
    <location>
        <begin position="133"/>
        <end position="157"/>
    </location>
</feature>
<name>A0A1E7EWR6_9STRA</name>
<keyword evidence="3" id="KW-1185">Reference proteome</keyword>
<proteinExistence type="predicted"/>
<accession>A0A1E7EWR6</accession>
<evidence type="ECO:0000256" key="1">
    <source>
        <dbReference type="SAM" id="MobiDB-lite"/>
    </source>
</evidence>
<dbReference type="AlphaFoldDB" id="A0A1E7EWR6"/>
<dbReference type="InParanoid" id="A0A1E7EWR6"/>
<evidence type="ECO:0000313" key="3">
    <source>
        <dbReference type="Proteomes" id="UP000095751"/>
    </source>
</evidence>
<evidence type="ECO:0000313" key="2">
    <source>
        <dbReference type="EMBL" id="OEU10342.1"/>
    </source>
</evidence>
<feature type="compositionally biased region" description="Polar residues" evidence="1">
    <location>
        <begin position="116"/>
        <end position="127"/>
    </location>
</feature>